<protein>
    <submittedName>
        <fullName evidence="1">Uncharacterized protein</fullName>
    </submittedName>
</protein>
<dbReference type="AlphaFoldDB" id="A0A5K1JHK7"/>
<organism evidence="1 2">
    <name type="scientific">Collinsella aerofaciens</name>
    <dbReference type="NCBI Taxonomy" id="74426"/>
    <lineage>
        <taxon>Bacteria</taxon>
        <taxon>Bacillati</taxon>
        <taxon>Actinomycetota</taxon>
        <taxon>Coriobacteriia</taxon>
        <taxon>Coriobacteriales</taxon>
        <taxon>Coriobacteriaceae</taxon>
        <taxon>Collinsella</taxon>
    </lineage>
</organism>
<proteinExistence type="predicted"/>
<sequence length="87" mass="9631">MRFPFEAHQGNCIPFQNNIPGRAFRNPPHPENATHYSAKNRVAVSQALDATLAQGVSPTAAWSFKNVPNDYKCRTMATTQVEDGQTL</sequence>
<dbReference type="Proteomes" id="UP000368032">
    <property type="component" value="Unassembled WGS sequence"/>
</dbReference>
<dbReference type="EMBL" id="CABWIF010000059">
    <property type="protein sequence ID" value="VWM04914.1"/>
    <property type="molecule type" value="Genomic_DNA"/>
</dbReference>
<reference evidence="1 2" key="1">
    <citation type="submission" date="2019-10" db="EMBL/GenBank/DDBJ databases">
        <authorList>
            <person name="Wolf R A."/>
        </authorList>
    </citation>
    <scope>NUCLEOTIDE SEQUENCE [LARGE SCALE GENOMIC DNA]</scope>
    <source>
        <strain evidence="1">Collinsella_aerofaciens_DSM_13712</strain>
    </source>
</reference>
<name>A0A5K1JHK7_9ACTN</name>
<evidence type="ECO:0000313" key="1">
    <source>
        <dbReference type="EMBL" id="VWM04914.1"/>
    </source>
</evidence>
<accession>A0A5K1JHK7</accession>
<evidence type="ECO:0000313" key="2">
    <source>
        <dbReference type="Proteomes" id="UP000368032"/>
    </source>
</evidence>
<gene>
    <name evidence="1" type="ORF">CKJAJONC_01989</name>
</gene>